<proteinExistence type="predicted"/>
<protein>
    <submittedName>
        <fullName evidence="1">Uncharacterized protein</fullName>
    </submittedName>
</protein>
<dbReference type="EMBL" id="KC662249">
    <property type="protein sequence ID" value="AGM15426.1"/>
    <property type="molecule type" value="Genomic_DNA"/>
</dbReference>
<accession>A0AC59EWW2</accession>
<name>A0AC59EWW2_9VIRU</name>
<organism evidence="1 2">
    <name type="scientific">Phaeocystis globosa virus PgV-16T</name>
    <dbReference type="NCBI Taxonomy" id="3071227"/>
    <lineage>
        <taxon>Viruses</taxon>
        <taxon>Varidnaviria</taxon>
        <taxon>Bamfordvirae</taxon>
        <taxon>Nucleocytoviricota</taxon>
        <taxon>Megaviricetes</taxon>
        <taxon>Imitervirales</taxon>
        <taxon>Mesomimiviridae</taxon>
        <taxon>Tethysvirus</taxon>
        <taxon>Tethysvirus hollandense</taxon>
    </lineage>
</organism>
<keyword evidence="2" id="KW-1185">Reference proteome</keyword>
<gene>
    <name evidence="1" type="ORF">PGCG_00114</name>
</gene>
<reference evidence="1 2" key="1">
    <citation type="journal article" date="2013" name="Proc. Natl. Acad. Sci. U.S.A.">
        <title>Genome of Phaeocystis globosa virus PgV-16T highlights the common ancestry of the largest known DNA viruses infecting eukaryotes.</title>
        <authorList>
            <person name="Santini S."/>
            <person name="Jeudy S."/>
            <person name="Bartoli J."/>
            <person name="Poirot O."/>
            <person name="Lescot M."/>
            <person name="Abergel C."/>
            <person name="Barbe V."/>
            <person name="Wommack K.E."/>
            <person name="Noordeloos A.A."/>
            <person name="Brussaard C.P."/>
            <person name="Claverie J.M."/>
        </authorList>
    </citation>
    <scope>NUCLEOTIDE SEQUENCE [LARGE SCALE GENOMIC DNA]</scope>
    <source>
        <strain evidence="1 2">16T</strain>
    </source>
</reference>
<evidence type="ECO:0000313" key="1">
    <source>
        <dbReference type="EMBL" id="AGM15426.1"/>
    </source>
</evidence>
<dbReference type="Proteomes" id="UP000204225">
    <property type="component" value="Segment"/>
</dbReference>
<evidence type="ECO:0000313" key="2">
    <source>
        <dbReference type="Proteomes" id="UP000204225"/>
    </source>
</evidence>
<sequence length="657" mass="75944">MSNLFNFGSLFSNPDNSNKLPKSLVNKKFDEFIKESFGTYLYKAASFNNYAKVYEENTDFSDECKELYILSEELYLNAVQKIKVPFDVKFNTSKEVYIFNLNDIHNDDFMYKNNANQRVIRPKKQKYLCKIVAINFVKLYILIKGIYSTFNHNLNHPELAAKKKRARAAEEPIIEDIDEPIEVETLDEPIEVEEIADLDETVELVETPDDEENINQKGGGMFDDIRNLFTGNSTEKSENVDTENAYDEELNGATADDNDDVDENEDEDEDTDDKPSKKIKYNNVFYAFINAIFESPIDETETNLNMEFPDDLNKFTENLHTSGVFDILCDTDYIYSTLKKNILFNPNNMNKVYKTSPKILQKIKNLETDLLKQYNSKLNSKDDELKQLFEEFKQYDKLCKKLTSNFSANDETRVYERIIKIVKTMFTDYTSNRNKLFNEIILNIFEFNEKVIKDSEGNVIGVENNIIRIKDNITYKEIVKLTSNSKIIIYDLHIGFFKDLLKIFELLNEKNLIVSGEIKAPAPEIIDKPENDDEKDDEKDDETDDETDDEIVDESDDEVIDEPEPETEVVDEPIEVVDEEETEVVDEPKPEVVDEPKPEVVDEPIEVVDEPEPKVVEEPESKVVEEPSTKSQKKGSKQSKKNNLSKNGGKKSKKSKK</sequence>